<dbReference type="Proteomes" id="UP001161247">
    <property type="component" value="Chromosome 2"/>
</dbReference>
<gene>
    <name evidence="1" type="ORF">OLC1_LOCUS5945</name>
</gene>
<evidence type="ECO:0000313" key="2">
    <source>
        <dbReference type="Proteomes" id="UP001161247"/>
    </source>
</evidence>
<keyword evidence="2" id="KW-1185">Reference proteome</keyword>
<accession>A0AAV1CJX6</accession>
<reference evidence="1" key="1">
    <citation type="submission" date="2023-03" db="EMBL/GenBank/DDBJ databases">
        <authorList>
            <person name="Julca I."/>
        </authorList>
    </citation>
    <scope>NUCLEOTIDE SEQUENCE</scope>
</reference>
<organism evidence="1 2">
    <name type="scientific">Oldenlandia corymbosa var. corymbosa</name>
    <dbReference type="NCBI Taxonomy" id="529605"/>
    <lineage>
        <taxon>Eukaryota</taxon>
        <taxon>Viridiplantae</taxon>
        <taxon>Streptophyta</taxon>
        <taxon>Embryophyta</taxon>
        <taxon>Tracheophyta</taxon>
        <taxon>Spermatophyta</taxon>
        <taxon>Magnoliopsida</taxon>
        <taxon>eudicotyledons</taxon>
        <taxon>Gunneridae</taxon>
        <taxon>Pentapetalae</taxon>
        <taxon>asterids</taxon>
        <taxon>lamiids</taxon>
        <taxon>Gentianales</taxon>
        <taxon>Rubiaceae</taxon>
        <taxon>Rubioideae</taxon>
        <taxon>Spermacoceae</taxon>
        <taxon>Hedyotis-Oldenlandia complex</taxon>
        <taxon>Oldenlandia</taxon>
    </lineage>
</organism>
<dbReference type="AlphaFoldDB" id="A0AAV1CJX6"/>
<dbReference type="EMBL" id="OX459119">
    <property type="protein sequence ID" value="CAI9094857.1"/>
    <property type="molecule type" value="Genomic_DNA"/>
</dbReference>
<protein>
    <submittedName>
        <fullName evidence="1">OLC1v1030666C1</fullName>
    </submittedName>
</protein>
<proteinExistence type="predicted"/>
<name>A0AAV1CJX6_OLDCO</name>
<evidence type="ECO:0000313" key="1">
    <source>
        <dbReference type="EMBL" id="CAI9094857.1"/>
    </source>
</evidence>
<sequence length="138" mass="14969">MNEPEKIEVPALKKKGIKIKSTKPKWPLKGGDPKSGLEAQIVSLNPLVVKGVEKESTMMTGRAERQPAAKTLAARLGAHPAEETLVTQVIPVLESRQLESTFGLSATEKEAIPMELQPSPVRTETVCVVAQTLFQSEN</sequence>